<dbReference type="EMBL" id="CACQ02005938">
    <property type="protein sequence ID" value="CCF43224.1"/>
    <property type="molecule type" value="Genomic_DNA"/>
</dbReference>
<gene>
    <name evidence="1" type="ORF">CH063_12984</name>
</gene>
<accession>H1VSL6</accession>
<organism evidence="1 2">
    <name type="scientific">Colletotrichum higginsianum (strain IMI 349063)</name>
    <name type="common">Crucifer anthracnose fungus</name>
    <dbReference type="NCBI Taxonomy" id="759273"/>
    <lineage>
        <taxon>Eukaryota</taxon>
        <taxon>Fungi</taxon>
        <taxon>Dikarya</taxon>
        <taxon>Ascomycota</taxon>
        <taxon>Pezizomycotina</taxon>
        <taxon>Sordariomycetes</taxon>
        <taxon>Hypocreomycetidae</taxon>
        <taxon>Glomerellales</taxon>
        <taxon>Glomerellaceae</taxon>
        <taxon>Colletotrichum</taxon>
        <taxon>Colletotrichum destructivum species complex</taxon>
    </lineage>
</organism>
<proteinExistence type="predicted"/>
<evidence type="ECO:0000313" key="2">
    <source>
        <dbReference type="Proteomes" id="UP000007174"/>
    </source>
</evidence>
<evidence type="ECO:0000313" key="1">
    <source>
        <dbReference type="EMBL" id="CCF43224.1"/>
    </source>
</evidence>
<dbReference type="Proteomes" id="UP000007174">
    <property type="component" value="Unassembled WGS sequence"/>
</dbReference>
<name>H1VSL6_COLHI</name>
<dbReference type="AlphaFoldDB" id="H1VSL6"/>
<reference evidence="2" key="1">
    <citation type="journal article" date="2012" name="Nat. Genet.">
        <title>Lifestyle transitions in plant pathogenic Colletotrichum fungi deciphered by genome and transcriptome analyses.</title>
        <authorList>
            <person name="O'Connell R.J."/>
            <person name="Thon M.R."/>
            <person name="Hacquard S."/>
            <person name="Amyotte S.G."/>
            <person name="Kleemann J."/>
            <person name="Torres M.F."/>
            <person name="Damm U."/>
            <person name="Buiate E.A."/>
            <person name="Epstein L."/>
            <person name="Alkan N."/>
            <person name="Altmueller J."/>
            <person name="Alvarado-Balderrama L."/>
            <person name="Bauser C.A."/>
            <person name="Becker C."/>
            <person name="Birren B.W."/>
            <person name="Chen Z."/>
            <person name="Choi J."/>
            <person name="Crouch J.A."/>
            <person name="Duvick J.P."/>
            <person name="Farman M.A."/>
            <person name="Gan P."/>
            <person name="Heiman D."/>
            <person name="Henrissat B."/>
            <person name="Howard R.J."/>
            <person name="Kabbage M."/>
            <person name="Koch C."/>
            <person name="Kracher B."/>
            <person name="Kubo Y."/>
            <person name="Law A.D."/>
            <person name="Lebrun M.-H."/>
            <person name="Lee Y.-H."/>
            <person name="Miyara I."/>
            <person name="Moore N."/>
            <person name="Neumann U."/>
            <person name="Nordstroem K."/>
            <person name="Panaccione D.G."/>
            <person name="Panstruga R."/>
            <person name="Place M."/>
            <person name="Proctor R.H."/>
            <person name="Prusky D."/>
            <person name="Rech G."/>
            <person name="Reinhardt R."/>
            <person name="Rollins J.A."/>
            <person name="Rounsley S."/>
            <person name="Schardl C.L."/>
            <person name="Schwartz D.C."/>
            <person name="Shenoy N."/>
            <person name="Shirasu K."/>
            <person name="Sikhakolli U.R."/>
            <person name="Stueber K."/>
            <person name="Sukno S.A."/>
            <person name="Sweigard J.A."/>
            <person name="Takano Y."/>
            <person name="Takahara H."/>
            <person name="Trail F."/>
            <person name="van der Does H.C."/>
            <person name="Voll L.M."/>
            <person name="Will I."/>
            <person name="Young S."/>
            <person name="Zeng Q."/>
            <person name="Zhang J."/>
            <person name="Zhou S."/>
            <person name="Dickman M.B."/>
            <person name="Schulze-Lefert P."/>
            <person name="Ver Loren van Themaat E."/>
            <person name="Ma L.-J."/>
            <person name="Vaillancourt L.J."/>
        </authorList>
    </citation>
    <scope>NUCLEOTIDE SEQUENCE [LARGE SCALE GENOMIC DNA]</scope>
    <source>
        <strain evidence="2">IMI 349063</strain>
    </source>
</reference>
<dbReference type="HOGENOM" id="CLU_2454625_0_0_1"/>
<sequence>MPSPHSPYTWLLVKCIVRGERSRSCMTHARRLSPDALTSSSKSATFVETYAARPSALSTKRPSLRGSPPRNPVLESGADVAAIVQYAEA</sequence>
<protein>
    <submittedName>
        <fullName evidence="1">Uncharacterized protein</fullName>
    </submittedName>
</protein>